<gene>
    <name evidence="1" type="primary">cas8a1</name>
    <name evidence="1" type="ORF">QNI16_34950</name>
</gene>
<dbReference type="RefSeq" id="WP_313988674.1">
    <property type="nucleotide sequence ID" value="NZ_JASJOS010000023.1"/>
</dbReference>
<protein>
    <submittedName>
        <fullName evidence="1">Type I-B CRISPR-associated protein Cas8b1/Cst1</fullName>
    </submittedName>
</protein>
<organism evidence="1 2">
    <name type="scientific">Xanthocytophaga flava</name>
    <dbReference type="NCBI Taxonomy" id="3048013"/>
    <lineage>
        <taxon>Bacteria</taxon>
        <taxon>Pseudomonadati</taxon>
        <taxon>Bacteroidota</taxon>
        <taxon>Cytophagia</taxon>
        <taxon>Cytophagales</taxon>
        <taxon>Rhodocytophagaceae</taxon>
        <taxon>Xanthocytophaga</taxon>
    </lineage>
</organism>
<evidence type="ECO:0000313" key="2">
    <source>
        <dbReference type="Proteomes" id="UP001241110"/>
    </source>
</evidence>
<evidence type="ECO:0000313" key="1">
    <source>
        <dbReference type="EMBL" id="MDJ1485732.1"/>
    </source>
</evidence>
<dbReference type="InterPro" id="IPR010180">
    <property type="entry name" value="CRISPR-assoc_prot_CXXC-CXXC"/>
</dbReference>
<reference evidence="1" key="1">
    <citation type="submission" date="2023-05" db="EMBL/GenBank/DDBJ databases">
        <authorList>
            <person name="Zhang X."/>
        </authorList>
    </citation>
    <scope>NUCLEOTIDE SEQUENCE</scope>
    <source>
        <strain evidence="1">YF14B1</strain>
    </source>
</reference>
<dbReference type="AlphaFoldDB" id="A0AAE3UBF7"/>
<name>A0AAE3UBF7_9BACT</name>
<sequence>MNTSITNIDYQSLIETTGDPFADVGGYVIKYLSVQNSDKDIVDLIELMAKIYVNAWSGKLNAFFLNSTITQPAFQGEKKFEETMKFYKSLINETLPYKEGYCRVTGKKTKLFLAGRDNHILSGSGTFINFHSSFEAGLYLSKEVLIRIFFVPFGLVQLGDKIALINSNYDKVTEFFVFQNCYKNSQDLGIHKSEGVLKSDFINPANVLFGFADSCIQSIGKSIGEEDISEKDVMLNLYHFTNFGASPEVQLYQLPASVFKFYVYCLSPFLQTDWKNFVYAHYRNSKVKEGNFNEQTGEWQDKKESFSYDRFKTWRNSIYDKLLFNQSILREILNWSIKHRFNFKIVETYQIRLKNMDKKAIEKIKDLADFIVTDQSEDLIKKSITRLNGEKFSQGLRQFIVKQIADNYNRGAKNPLITIDDFVNYLFPDGTSWKDVRDLLLIAIYQKLHETNIKFELEISEAEPEPQNPNEQ</sequence>
<comment type="caution">
    <text evidence="1">The sequence shown here is derived from an EMBL/GenBank/DDBJ whole genome shotgun (WGS) entry which is preliminary data.</text>
</comment>
<proteinExistence type="predicted"/>
<dbReference type="EMBL" id="JASJOS010000023">
    <property type="protein sequence ID" value="MDJ1485732.1"/>
    <property type="molecule type" value="Genomic_DNA"/>
</dbReference>
<dbReference type="NCBIfam" id="TIGR01908">
    <property type="entry name" value="cas_CXXC_CXXC"/>
    <property type="match status" value="1"/>
</dbReference>
<dbReference type="Proteomes" id="UP001241110">
    <property type="component" value="Unassembled WGS sequence"/>
</dbReference>
<accession>A0AAE3UBF7</accession>